<gene>
    <name evidence="2" type="ORF">K2173_013556</name>
</gene>
<dbReference type="SUPFAM" id="SSF53098">
    <property type="entry name" value="Ribonuclease H-like"/>
    <property type="match status" value="1"/>
</dbReference>
<reference evidence="2 3" key="1">
    <citation type="submission" date="2021-09" db="EMBL/GenBank/DDBJ databases">
        <title>Genomic insights and catalytic innovation underlie evolution of tropane alkaloids biosynthesis.</title>
        <authorList>
            <person name="Wang Y.-J."/>
            <person name="Tian T."/>
            <person name="Huang J.-P."/>
            <person name="Huang S.-X."/>
        </authorList>
    </citation>
    <scope>NUCLEOTIDE SEQUENCE [LARGE SCALE GENOMIC DNA]</scope>
    <source>
        <strain evidence="2">KIB-2018</strain>
        <tissue evidence="2">Leaf</tissue>
    </source>
</reference>
<dbReference type="Gene3D" id="3.30.420.10">
    <property type="entry name" value="Ribonuclease H-like superfamily/Ribonuclease H"/>
    <property type="match status" value="1"/>
</dbReference>
<dbReference type="InterPro" id="IPR053151">
    <property type="entry name" value="RNase_H-like"/>
</dbReference>
<dbReference type="InterPro" id="IPR012337">
    <property type="entry name" value="RNaseH-like_sf"/>
</dbReference>
<dbReference type="Pfam" id="PF13456">
    <property type="entry name" value="RVT_3"/>
    <property type="match status" value="1"/>
</dbReference>
<sequence>MISGRRVAVFPTQVCWQSLAPGWTKLNVNGAVDPLNGAAAAGGVLRSTNGSWLAGFAHNLGICSVTNAELWGLLDGLQIAWSLGINKVEVESDNMSVIQWLNNHNQESTDNALICSIRELMSRCWQVKLHHVFREGNATADAMAQIRPEVSLGMVVFQQPPEVIVPTLNDNRMGVSRTRHINSIISSS</sequence>
<dbReference type="EMBL" id="JAIWQS010000004">
    <property type="protein sequence ID" value="KAJ8767159.1"/>
    <property type="molecule type" value="Genomic_DNA"/>
</dbReference>
<name>A0AAV8TMK4_9ROSI</name>
<dbReference type="PANTHER" id="PTHR47723:SF13">
    <property type="entry name" value="PUTATIVE-RELATED"/>
    <property type="match status" value="1"/>
</dbReference>
<dbReference type="Proteomes" id="UP001159364">
    <property type="component" value="Linkage Group LG04"/>
</dbReference>
<comment type="caution">
    <text evidence="2">The sequence shown here is derived from an EMBL/GenBank/DDBJ whole genome shotgun (WGS) entry which is preliminary data.</text>
</comment>
<proteinExistence type="predicted"/>
<evidence type="ECO:0000313" key="3">
    <source>
        <dbReference type="Proteomes" id="UP001159364"/>
    </source>
</evidence>
<feature type="domain" description="RNase H type-1" evidence="1">
    <location>
        <begin position="27"/>
        <end position="145"/>
    </location>
</feature>
<evidence type="ECO:0000259" key="1">
    <source>
        <dbReference type="Pfam" id="PF13456"/>
    </source>
</evidence>
<organism evidence="2 3">
    <name type="scientific">Erythroxylum novogranatense</name>
    <dbReference type="NCBI Taxonomy" id="1862640"/>
    <lineage>
        <taxon>Eukaryota</taxon>
        <taxon>Viridiplantae</taxon>
        <taxon>Streptophyta</taxon>
        <taxon>Embryophyta</taxon>
        <taxon>Tracheophyta</taxon>
        <taxon>Spermatophyta</taxon>
        <taxon>Magnoliopsida</taxon>
        <taxon>eudicotyledons</taxon>
        <taxon>Gunneridae</taxon>
        <taxon>Pentapetalae</taxon>
        <taxon>rosids</taxon>
        <taxon>fabids</taxon>
        <taxon>Malpighiales</taxon>
        <taxon>Erythroxylaceae</taxon>
        <taxon>Erythroxylum</taxon>
    </lineage>
</organism>
<dbReference type="CDD" id="cd06222">
    <property type="entry name" value="RNase_H_like"/>
    <property type="match status" value="1"/>
</dbReference>
<dbReference type="AlphaFoldDB" id="A0AAV8TMK4"/>
<evidence type="ECO:0000313" key="2">
    <source>
        <dbReference type="EMBL" id="KAJ8767159.1"/>
    </source>
</evidence>
<dbReference type="InterPro" id="IPR036397">
    <property type="entry name" value="RNaseH_sf"/>
</dbReference>
<dbReference type="GO" id="GO:0003676">
    <property type="term" value="F:nucleic acid binding"/>
    <property type="evidence" value="ECO:0007669"/>
    <property type="project" value="InterPro"/>
</dbReference>
<keyword evidence="3" id="KW-1185">Reference proteome</keyword>
<dbReference type="GO" id="GO:0004523">
    <property type="term" value="F:RNA-DNA hybrid ribonuclease activity"/>
    <property type="evidence" value="ECO:0007669"/>
    <property type="project" value="InterPro"/>
</dbReference>
<dbReference type="PANTHER" id="PTHR47723">
    <property type="entry name" value="OS05G0353850 PROTEIN"/>
    <property type="match status" value="1"/>
</dbReference>
<dbReference type="InterPro" id="IPR002156">
    <property type="entry name" value="RNaseH_domain"/>
</dbReference>
<protein>
    <recommendedName>
        <fullName evidence="1">RNase H type-1 domain-containing protein</fullName>
    </recommendedName>
</protein>
<accession>A0AAV8TMK4</accession>
<dbReference type="InterPro" id="IPR044730">
    <property type="entry name" value="RNase_H-like_dom_plant"/>
</dbReference>